<evidence type="ECO:0000256" key="4">
    <source>
        <dbReference type="ARBA" id="ARBA00020653"/>
    </source>
</evidence>
<dbReference type="Pfam" id="PF04715">
    <property type="entry name" value="Anth_synt_I_N"/>
    <property type="match status" value="1"/>
</dbReference>
<reference evidence="13" key="1">
    <citation type="submission" date="2019-11" db="EMBL/GenBank/DDBJ databases">
        <authorList>
            <person name="Feng L."/>
        </authorList>
    </citation>
    <scope>NUCLEOTIDE SEQUENCE</scope>
    <source>
        <strain evidence="13">AcaccaeLFYP115</strain>
    </source>
</reference>
<feature type="domain" description="Anthranilate synthase component I N-terminal" evidence="12">
    <location>
        <begin position="13"/>
        <end position="143"/>
    </location>
</feature>
<dbReference type="EC" id="2.6.1.85" evidence="3"/>
<evidence type="ECO:0000256" key="9">
    <source>
        <dbReference type="ARBA" id="ARBA00025634"/>
    </source>
</evidence>
<dbReference type="GO" id="GO:0046872">
    <property type="term" value="F:metal ion binding"/>
    <property type="evidence" value="ECO:0007669"/>
    <property type="project" value="UniProtKB-KW"/>
</dbReference>
<keyword evidence="7" id="KW-0460">Magnesium</keyword>
<evidence type="ECO:0000256" key="8">
    <source>
        <dbReference type="ARBA" id="ARBA00023239"/>
    </source>
</evidence>
<dbReference type="RefSeq" id="WP_006568676.1">
    <property type="nucleotide sequence ID" value="NZ_BAABRZ010000002.1"/>
</dbReference>
<dbReference type="SUPFAM" id="SSF56322">
    <property type="entry name" value="ADC synthase"/>
    <property type="match status" value="1"/>
</dbReference>
<name>A0A6N2VRM8_9FIRM</name>
<dbReference type="AlphaFoldDB" id="A0A6N2VRM8"/>
<evidence type="ECO:0000259" key="11">
    <source>
        <dbReference type="Pfam" id="PF00425"/>
    </source>
</evidence>
<keyword evidence="6" id="KW-0479">Metal-binding</keyword>
<dbReference type="EMBL" id="CACRSQ010000007">
    <property type="protein sequence ID" value="VYT32323.1"/>
    <property type="molecule type" value="Genomic_DNA"/>
</dbReference>
<protein>
    <recommendedName>
        <fullName evidence="4">Anthranilate synthase component 1</fullName>
        <ecNumber evidence="3">2.6.1.85</ecNumber>
    </recommendedName>
</protein>
<organism evidence="13">
    <name type="scientific">Anaerostipes caccae</name>
    <dbReference type="NCBI Taxonomy" id="105841"/>
    <lineage>
        <taxon>Bacteria</taxon>
        <taxon>Bacillati</taxon>
        <taxon>Bacillota</taxon>
        <taxon>Clostridia</taxon>
        <taxon>Lachnospirales</taxon>
        <taxon>Lachnospiraceae</taxon>
        <taxon>Anaerostipes</taxon>
    </lineage>
</organism>
<evidence type="ECO:0000256" key="3">
    <source>
        <dbReference type="ARBA" id="ARBA00013139"/>
    </source>
</evidence>
<dbReference type="GO" id="GO:0046820">
    <property type="term" value="F:4-amino-4-deoxychorismate synthase activity"/>
    <property type="evidence" value="ECO:0007669"/>
    <property type="project" value="UniProtKB-EC"/>
</dbReference>
<dbReference type="NCBIfam" id="TIGR00553">
    <property type="entry name" value="pabB"/>
    <property type="match status" value="1"/>
</dbReference>
<dbReference type="Gene3D" id="3.60.120.10">
    <property type="entry name" value="Anthranilate synthase"/>
    <property type="match status" value="1"/>
</dbReference>
<comment type="subunit">
    <text evidence="2">Heterotetramer consisting of two non-identical subunits: a beta subunit (TrpG) and a large alpha subunit (TrpE).</text>
</comment>
<comment type="cofactor">
    <cofactor evidence="1">
        <name>Mg(2+)</name>
        <dbReference type="ChEBI" id="CHEBI:18420"/>
    </cofactor>
</comment>
<keyword evidence="13" id="KW-0032">Aminotransferase</keyword>
<dbReference type="GO" id="GO:0000162">
    <property type="term" value="P:L-tryptophan biosynthetic process"/>
    <property type="evidence" value="ECO:0007669"/>
    <property type="project" value="TreeGrafter"/>
</dbReference>
<keyword evidence="5 13" id="KW-0808">Transferase</keyword>
<evidence type="ECO:0000256" key="1">
    <source>
        <dbReference type="ARBA" id="ARBA00001946"/>
    </source>
</evidence>
<comment type="catalytic activity">
    <reaction evidence="10">
        <text>chorismate + L-glutamine = anthranilate + pyruvate + L-glutamate + H(+)</text>
        <dbReference type="Rhea" id="RHEA:21732"/>
        <dbReference type="ChEBI" id="CHEBI:15361"/>
        <dbReference type="ChEBI" id="CHEBI:15378"/>
        <dbReference type="ChEBI" id="CHEBI:16567"/>
        <dbReference type="ChEBI" id="CHEBI:29748"/>
        <dbReference type="ChEBI" id="CHEBI:29985"/>
        <dbReference type="ChEBI" id="CHEBI:58359"/>
        <dbReference type="EC" id="4.1.3.27"/>
    </reaction>
</comment>
<accession>A0A6N2VRM8</accession>
<dbReference type="InterPro" id="IPR019999">
    <property type="entry name" value="Anth_synth_I-like"/>
</dbReference>
<evidence type="ECO:0000256" key="7">
    <source>
        <dbReference type="ARBA" id="ARBA00022842"/>
    </source>
</evidence>
<dbReference type="PANTHER" id="PTHR11236">
    <property type="entry name" value="AMINOBENZOATE/ANTHRANILATE SYNTHASE"/>
    <property type="match status" value="1"/>
</dbReference>
<proteinExistence type="predicted"/>
<keyword evidence="8" id="KW-0456">Lyase</keyword>
<feature type="domain" description="Chorismate-utilising enzyme C-terminal" evidence="11">
    <location>
        <begin position="187"/>
        <end position="440"/>
    </location>
</feature>
<dbReference type="InterPro" id="IPR015890">
    <property type="entry name" value="Chorismate_C"/>
</dbReference>
<evidence type="ECO:0000259" key="12">
    <source>
        <dbReference type="Pfam" id="PF04715"/>
    </source>
</evidence>
<evidence type="ECO:0000256" key="2">
    <source>
        <dbReference type="ARBA" id="ARBA00011575"/>
    </source>
</evidence>
<dbReference type="GO" id="GO:0009396">
    <property type="term" value="P:folic acid-containing compound biosynthetic process"/>
    <property type="evidence" value="ECO:0007669"/>
    <property type="project" value="InterPro"/>
</dbReference>
<evidence type="ECO:0000256" key="10">
    <source>
        <dbReference type="ARBA" id="ARBA00047683"/>
    </source>
</evidence>
<dbReference type="GO" id="GO:0004049">
    <property type="term" value="F:anthranilate synthase activity"/>
    <property type="evidence" value="ECO:0007669"/>
    <property type="project" value="UniProtKB-EC"/>
</dbReference>
<evidence type="ECO:0000313" key="13">
    <source>
        <dbReference type="EMBL" id="VYT32323.1"/>
    </source>
</evidence>
<dbReference type="InterPro" id="IPR005802">
    <property type="entry name" value="ADC_synth_comp_1"/>
</dbReference>
<gene>
    <name evidence="13" type="primary">pabB</name>
    <name evidence="13" type="ORF">ACLFYP115_02701</name>
</gene>
<dbReference type="PRINTS" id="PR00095">
    <property type="entry name" value="ANTSNTHASEI"/>
</dbReference>
<dbReference type="InterPro" id="IPR005801">
    <property type="entry name" value="ADC_synthase"/>
</dbReference>
<dbReference type="PANTHER" id="PTHR11236:SF48">
    <property type="entry name" value="ISOCHORISMATE SYNTHASE MENF"/>
    <property type="match status" value="1"/>
</dbReference>
<evidence type="ECO:0000256" key="5">
    <source>
        <dbReference type="ARBA" id="ARBA00022679"/>
    </source>
</evidence>
<dbReference type="GeneID" id="69469852"/>
<dbReference type="InterPro" id="IPR006805">
    <property type="entry name" value="Anth_synth_I_N"/>
</dbReference>
<dbReference type="Pfam" id="PF00425">
    <property type="entry name" value="Chorismate_bind"/>
    <property type="match status" value="1"/>
</dbReference>
<sequence>MKTKIKKLDFYKEPEEAFYPYRNEKYAVFLDSSMKNEQGRYSVIALKPYLILEEKNGVCKINENISRDPIEKVLDHYLNLYKEENITGLPVVSGAFGYLSYDFGRKFEMIPSRHADTLKIPDAVFAFYDRLIIADQEERQLYLASREELTGAGKAFLEMEETLQNNTVPDFLQKQEGRAEFFPDFRKEEYEKAVEQMIAHIEEGDIYIANMTQQLSIPGNGRCYEVFRYLRTYNPSPFGAYMNYGEFQVICASPEHFLSVKDGAAVTRPIKGTRRRGENAKEDALLKRELSESEKDRSELLMIVDLERNDLNRVCTPGSVRVPEHCVPEEYATVFHLVSTVTGKLEDQMSVDQLIKAMFPGGSVTGAPKIRAMEIIDRLERSRRGLYTGSIGYFSLNGDCDFNIVIRTAVYKDGTYHLGVGGGITWESDPEFEHEETMQKAKAVLEAIAAGERRQEQ</sequence>
<comment type="function">
    <text evidence="9">Part of a heterotetrameric complex that catalyzes the two-step biosynthesis of anthranilate, an intermediate in the biosynthesis of L-tryptophan. In the first step, the glutamine-binding beta subunit (TrpG) of anthranilate synthase (AS) provides the glutamine amidotransferase activity which generates ammonia as a substrate that, along with chorismate, is used in the second step, catalyzed by the large alpha subunit of AS (TrpE) to produce anthranilate. In the absence of TrpG, TrpE can synthesize anthranilate directly from chorismate and high concentrations of ammonia.</text>
</comment>
<evidence type="ECO:0000256" key="6">
    <source>
        <dbReference type="ARBA" id="ARBA00022723"/>
    </source>
</evidence>